<dbReference type="SUPFAM" id="SSF54909">
    <property type="entry name" value="Dimeric alpha+beta barrel"/>
    <property type="match status" value="1"/>
</dbReference>
<dbReference type="Gene3D" id="3.30.70.100">
    <property type="match status" value="1"/>
</dbReference>
<keyword evidence="4" id="KW-1185">Reference proteome</keyword>
<accession>A0A9E9LGG1</accession>
<dbReference type="Proteomes" id="UP001164794">
    <property type="component" value="Chromosome"/>
</dbReference>
<dbReference type="EMBL" id="CP098251">
    <property type="protein sequence ID" value="WAV91763.1"/>
    <property type="molecule type" value="Genomic_DNA"/>
</dbReference>
<feature type="domain" description="ABM" evidence="1">
    <location>
        <begin position="2"/>
        <end position="93"/>
    </location>
</feature>
<dbReference type="RefSeq" id="WP_269265035.1">
    <property type="nucleotide sequence ID" value="NZ_CP098248.1"/>
</dbReference>
<evidence type="ECO:0000313" key="3">
    <source>
        <dbReference type="EMBL" id="WAV97557.1"/>
    </source>
</evidence>
<gene>
    <name evidence="3" type="ORF">NB645_02095</name>
    <name evidence="2" type="ORF">NB646_03195</name>
</gene>
<dbReference type="EMBL" id="CP098248">
    <property type="protein sequence ID" value="WAV97557.1"/>
    <property type="molecule type" value="Genomic_DNA"/>
</dbReference>
<dbReference type="Proteomes" id="UP001164819">
    <property type="component" value="Chromosome"/>
</dbReference>
<dbReference type="GO" id="GO:0004497">
    <property type="term" value="F:monooxygenase activity"/>
    <property type="evidence" value="ECO:0007669"/>
    <property type="project" value="UniProtKB-KW"/>
</dbReference>
<dbReference type="PROSITE" id="PS51725">
    <property type="entry name" value="ABM"/>
    <property type="match status" value="1"/>
</dbReference>
<dbReference type="Pfam" id="PF03992">
    <property type="entry name" value="ABM"/>
    <property type="match status" value="1"/>
</dbReference>
<organism evidence="2">
    <name type="scientific">Oxalobacter aliiformigenes</name>
    <dbReference type="NCBI Taxonomy" id="2946593"/>
    <lineage>
        <taxon>Bacteria</taxon>
        <taxon>Pseudomonadati</taxon>
        <taxon>Pseudomonadota</taxon>
        <taxon>Betaproteobacteria</taxon>
        <taxon>Burkholderiales</taxon>
        <taxon>Oxalobacteraceae</taxon>
        <taxon>Oxalobacter</taxon>
    </lineage>
</organism>
<keyword evidence="2" id="KW-0503">Monooxygenase</keyword>
<reference evidence="2" key="2">
    <citation type="journal article" date="2022" name="Front. Microbiol.">
        <title>New perspectives on an old grouping: The genomic and phenotypic variability of Oxalobacter formigenes and the implications for calcium oxalate stone prevention.</title>
        <authorList>
            <person name="Chmiel J.A."/>
            <person name="Carr C."/>
            <person name="Stuivenberg G.A."/>
            <person name="Venema R."/>
            <person name="Chanyi R.M."/>
            <person name="Al K.F."/>
            <person name="Giguere D."/>
            <person name="Say H."/>
            <person name="Akouris P.P."/>
            <person name="Dominguez Romero S.A."/>
            <person name="Kwong A."/>
            <person name="Tai V."/>
            <person name="Koval S.F."/>
            <person name="Razvi H."/>
            <person name="Bjazevic J."/>
            <person name="Burton J.P."/>
        </authorList>
    </citation>
    <scope>NUCLEOTIDE SEQUENCE</scope>
    <source>
        <strain evidence="2">OxK</strain>
    </source>
</reference>
<evidence type="ECO:0000313" key="4">
    <source>
        <dbReference type="Proteomes" id="UP001164794"/>
    </source>
</evidence>
<sequence>MILELVDILIQPGKQAEFDKAISHGITEYIAKAKGFIGYQINKCIESPERYVLMNYWQTLENHTIDFRESPAFLQWRGVVGPFFARPPIVEHFTILETKNSQK</sequence>
<dbReference type="InterPro" id="IPR007138">
    <property type="entry name" value="ABM_dom"/>
</dbReference>
<reference evidence="3" key="1">
    <citation type="journal article" date="2022" name="Front. Microbiol.">
        <title>New perspectives on an old grouping: The genomic and phenotypic variability of Oxalobacter formigenes and the implications for calcium oxalate stone prevention.</title>
        <authorList>
            <person name="Chmiel J.A."/>
            <person name="Carr C."/>
            <person name="Stuivenberg G.A."/>
            <person name="Venema R."/>
            <person name="Chanyi R.M."/>
            <person name="Al K.F."/>
            <person name="Giguere D."/>
            <person name="Say H."/>
            <person name="Akouris P.P."/>
            <person name="Dominguez Romero S.A."/>
            <person name="Kwong A."/>
            <person name="Tai V."/>
            <person name="Koval S.F."/>
            <person name="Razvi H."/>
            <person name="Bjazevic J."/>
            <person name="Burton J.P."/>
        </authorList>
    </citation>
    <scope>NUCLEOTIDE SEQUENCE</scope>
    <source>
        <strain evidence="3">HOxNP-1</strain>
    </source>
</reference>
<protein>
    <submittedName>
        <fullName evidence="2">Antibiotic biosynthesis monooxygenase</fullName>
    </submittedName>
</protein>
<keyword evidence="2" id="KW-0560">Oxidoreductase</keyword>
<dbReference type="AlphaFoldDB" id="A0A9E9LGG1"/>
<name>A0A9E9LGG1_9BURK</name>
<proteinExistence type="predicted"/>
<evidence type="ECO:0000313" key="2">
    <source>
        <dbReference type="EMBL" id="WAV91763.1"/>
    </source>
</evidence>
<evidence type="ECO:0000259" key="1">
    <source>
        <dbReference type="PROSITE" id="PS51725"/>
    </source>
</evidence>
<dbReference type="InterPro" id="IPR011008">
    <property type="entry name" value="Dimeric_a/b-barrel"/>
</dbReference>